<dbReference type="EMBL" id="BGPR01000001">
    <property type="protein sequence ID" value="GBL72296.1"/>
    <property type="molecule type" value="Genomic_DNA"/>
</dbReference>
<dbReference type="Pfam" id="PF00656">
    <property type="entry name" value="Peptidase_C14"/>
    <property type="match status" value="1"/>
</dbReference>
<dbReference type="InterPro" id="IPR011600">
    <property type="entry name" value="Pept_C14_caspase"/>
</dbReference>
<proteinExistence type="inferred from homology"/>
<dbReference type="Gene3D" id="1.10.533.10">
    <property type="entry name" value="Death Domain, Fas"/>
    <property type="match status" value="1"/>
</dbReference>
<dbReference type="InterPro" id="IPR015917">
    <property type="entry name" value="Pept_C14A"/>
</dbReference>
<keyword evidence="4" id="KW-0378">Hydrolase</keyword>
<dbReference type="Proteomes" id="UP000499080">
    <property type="component" value="Unassembled WGS sequence"/>
</dbReference>
<evidence type="ECO:0000256" key="4">
    <source>
        <dbReference type="ARBA" id="ARBA00022801"/>
    </source>
</evidence>
<dbReference type="PANTHER" id="PTHR47901:SF8">
    <property type="entry name" value="CASPASE-3"/>
    <property type="match status" value="1"/>
</dbReference>
<dbReference type="OrthoDB" id="6097640at2759"/>
<protein>
    <recommendedName>
        <fullName evidence="7">Caspase family p20 domain-containing protein</fullName>
    </recommendedName>
</protein>
<keyword evidence="2" id="KW-0645">Protease</keyword>
<dbReference type="SUPFAM" id="SSF47986">
    <property type="entry name" value="DEATH domain"/>
    <property type="match status" value="1"/>
</dbReference>
<name>A0A4Y1ZZ11_ARAVE</name>
<organism evidence="8 9">
    <name type="scientific">Araneus ventricosus</name>
    <name type="common">Orbweaver spider</name>
    <name type="synonym">Epeira ventricosa</name>
    <dbReference type="NCBI Taxonomy" id="182803"/>
    <lineage>
        <taxon>Eukaryota</taxon>
        <taxon>Metazoa</taxon>
        <taxon>Ecdysozoa</taxon>
        <taxon>Arthropoda</taxon>
        <taxon>Chelicerata</taxon>
        <taxon>Arachnida</taxon>
        <taxon>Araneae</taxon>
        <taxon>Araneomorphae</taxon>
        <taxon>Entelegynae</taxon>
        <taxon>Araneoidea</taxon>
        <taxon>Araneidae</taxon>
        <taxon>Araneus</taxon>
    </lineage>
</organism>
<keyword evidence="6" id="KW-0865">Zymogen</keyword>
<comment type="caution">
    <text evidence="8">The sequence shown here is derived from an EMBL/GenBank/DDBJ whole genome shotgun (WGS) entry which is preliminary data.</text>
</comment>
<reference evidence="8 9" key="1">
    <citation type="journal article" date="2019" name="Sci. Rep.">
        <title>Orb-weaving spider Araneus ventricosus genome elucidates the spidroin gene catalogue.</title>
        <authorList>
            <person name="Kono N."/>
            <person name="Nakamura H."/>
            <person name="Ohtoshi R."/>
            <person name="Moran D.A.P."/>
            <person name="Shinohara A."/>
            <person name="Yoshida Y."/>
            <person name="Fujiwara M."/>
            <person name="Mori M."/>
            <person name="Tomita M."/>
            <person name="Arakawa K."/>
        </authorList>
    </citation>
    <scope>NUCLEOTIDE SEQUENCE [LARGE SCALE GENOMIC DNA]</scope>
</reference>
<gene>
    <name evidence="8" type="ORF">AVEN_115253_1</name>
</gene>
<keyword evidence="9" id="KW-1185">Reference proteome</keyword>
<dbReference type="PANTHER" id="PTHR47901">
    <property type="entry name" value="CASPASE RECRUITMENT DOMAIN-CONTAINING PROTEIN 18"/>
    <property type="match status" value="1"/>
</dbReference>
<evidence type="ECO:0000256" key="1">
    <source>
        <dbReference type="ARBA" id="ARBA00010134"/>
    </source>
</evidence>
<dbReference type="InterPro" id="IPR002398">
    <property type="entry name" value="Pept_C14"/>
</dbReference>
<accession>A0A4Y1ZZ11</accession>
<comment type="similarity">
    <text evidence="1">Belongs to the peptidase C14A family.</text>
</comment>
<dbReference type="GO" id="GO:0006915">
    <property type="term" value="P:apoptotic process"/>
    <property type="evidence" value="ECO:0007669"/>
    <property type="project" value="UniProtKB-KW"/>
</dbReference>
<evidence type="ECO:0000256" key="3">
    <source>
        <dbReference type="ARBA" id="ARBA00022703"/>
    </source>
</evidence>
<dbReference type="AlphaFoldDB" id="A0A4Y1ZZ11"/>
<evidence type="ECO:0000256" key="6">
    <source>
        <dbReference type="ARBA" id="ARBA00023145"/>
    </source>
</evidence>
<dbReference type="InterPro" id="IPR029030">
    <property type="entry name" value="Caspase-like_dom_sf"/>
</dbReference>
<keyword evidence="3" id="KW-0053">Apoptosis</keyword>
<dbReference type="GO" id="GO:0004197">
    <property type="term" value="F:cysteine-type endopeptidase activity"/>
    <property type="evidence" value="ECO:0007669"/>
    <property type="project" value="InterPro"/>
</dbReference>
<dbReference type="GO" id="GO:0006508">
    <property type="term" value="P:proteolysis"/>
    <property type="evidence" value="ECO:0007669"/>
    <property type="project" value="UniProtKB-KW"/>
</dbReference>
<dbReference type="InterPro" id="IPR011029">
    <property type="entry name" value="DEATH-like_dom_sf"/>
</dbReference>
<dbReference type="SUPFAM" id="SSF52129">
    <property type="entry name" value="Caspase-like"/>
    <property type="match status" value="1"/>
</dbReference>
<dbReference type="SMART" id="SM00115">
    <property type="entry name" value="CASc"/>
    <property type="match status" value="1"/>
</dbReference>
<dbReference type="Gene3D" id="3.40.50.1460">
    <property type="match status" value="1"/>
</dbReference>
<evidence type="ECO:0000256" key="5">
    <source>
        <dbReference type="ARBA" id="ARBA00022807"/>
    </source>
</evidence>
<evidence type="ECO:0000313" key="9">
    <source>
        <dbReference type="Proteomes" id="UP000499080"/>
    </source>
</evidence>
<keyword evidence="5" id="KW-0788">Thiol protease</keyword>
<feature type="domain" description="Caspase family p20" evidence="7">
    <location>
        <begin position="146"/>
        <end position="222"/>
    </location>
</feature>
<dbReference type="PROSITE" id="PS50208">
    <property type="entry name" value="CASPASE_P20"/>
    <property type="match status" value="1"/>
</dbReference>
<evidence type="ECO:0000256" key="2">
    <source>
        <dbReference type="ARBA" id="ARBA00022670"/>
    </source>
</evidence>
<evidence type="ECO:0000313" key="8">
    <source>
        <dbReference type="EMBL" id="GBL72296.1"/>
    </source>
</evidence>
<sequence length="338" mass="39205">MDYRHREVIKKYSPTLQQSINLHDMKDSLSESKIFTAHMLKDIYDGEASFFEELPTRGPQAFFRFINLLKTNGYTTIAEELCHVANPAYQISDNHGYHHIILNYEFKGIKSSEELKELECGYKLEASALDSALLQNDFKNHKYHVNLEADKLYSKLKKFSKMDSLRGVNSCIVIILSFGTQIKDSKVIYGHNGKYILLHDILNLFSDTNCPSLKYKPKIFILPSFDVSHNVSVERVELSTDVNDTFLWYLPPLKIYKCINNVREIKFFGEILSENLRANFHKSDFETVLKSSYSMFIGQLKEKEIPTADLNDIPECERLGYCREKILFTSSLERNQEC</sequence>
<dbReference type="InterPro" id="IPR001309">
    <property type="entry name" value="Pept_C14_p20"/>
</dbReference>
<evidence type="ECO:0000259" key="7">
    <source>
        <dbReference type="PROSITE" id="PS50208"/>
    </source>
</evidence>